<name>A0ABR1JM56_9AGAR</name>
<dbReference type="InterPro" id="IPR001810">
    <property type="entry name" value="F-box_dom"/>
</dbReference>
<dbReference type="EMBL" id="JBANRG010000011">
    <property type="protein sequence ID" value="KAK7462352.1"/>
    <property type="molecule type" value="Genomic_DNA"/>
</dbReference>
<accession>A0ABR1JM56</accession>
<gene>
    <name evidence="2" type="ORF">VKT23_007953</name>
</gene>
<evidence type="ECO:0000313" key="2">
    <source>
        <dbReference type="EMBL" id="KAK7462352.1"/>
    </source>
</evidence>
<keyword evidence="3" id="KW-1185">Reference proteome</keyword>
<evidence type="ECO:0000313" key="3">
    <source>
        <dbReference type="Proteomes" id="UP001498398"/>
    </source>
</evidence>
<dbReference type="InterPro" id="IPR036047">
    <property type="entry name" value="F-box-like_dom_sf"/>
</dbReference>
<organism evidence="2 3">
    <name type="scientific">Marasmiellus scandens</name>
    <dbReference type="NCBI Taxonomy" id="2682957"/>
    <lineage>
        <taxon>Eukaryota</taxon>
        <taxon>Fungi</taxon>
        <taxon>Dikarya</taxon>
        <taxon>Basidiomycota</taxon>
        <taxon>Agaricomycotina</taxon>
        <taxon>Agaricomycetes</taxon>
        <taxon>Agaricomycetidae</taxon>
        <taxon>Agaricales</taxon>
        <taxon>Marasmiineae</taxon>
        <taxon>Omphalotaceae</taxon>
        <taxon>Marasmiellus</taxon>
    </lineage>
</organism>
<dbReference type="PROSITE" id="PS50181">
    <property type="entry name" value="FBOX"/>
    <property type="match status" value="1"/>
</dbReference>
<sequence length="481" mass="55656">MPSQLSALSLCSLPGEILFEILTFSLPLDVIRMRLTCKFIRQFTLDHTLWASMYRLSTLFLPPGPHSFQTTRDLEYILVCAQKLDRMFESPSQTLTCKNEREIDIRQDILYYRLFQGRYLFVGVYDTLILYDLQNDVWNSPCYRVYAEPGTHFVFQNTYPNAQDNHWIDEDGNDASLHITIFHRKQRFFRAGHQALESFEIALWKLKLENLGKVSIQPVVYIPLIHSPCSGSHRWWSWTCEMAISNGFLAYWNQSQGSIKEAFVYEIATGQLFSTETIVPGLKQVLVLPGRRILLIGTQQHQTCFGVFSIPRQTKTSTEILQSWNQTHFGLGHFIVRNIALVHRRRSSPTEETLVFAALKEDNGIGDRMSVFDTTLSSNRTITCNLLYEGAPAGEMYTLYRAVYYGNAEHCRIRVATNTNNHDSRFYDMRLIFEGDNTQPSVKEVVFFDDYYRLCIVFDGYAGIQINLLDRDTVILIRDLV</sequence>
<dbReference type="SMART" id="SM00256">
    <property type="entry name" value="FBOX"/>
    <property type="match status" value="1"/>
</dbReference>
<protein>
    <recommendedName>
        <fullName evidence="1">F-box domain-containing protein</fullName>
    </recommendedName>
</protein>
<feature type="domain" description="F-box" evidence="1">
    <location>
        <begin position="7"/>
        <end position="53"/>
    </location>
</feature>
<dbReference type="Pfam" id="PF12937">
    <property type="entry name" value="F-box-like"/>
    <property type="match status" value="1"/>
</dbReference>
<dbReference type="Proteomes" id="UP001498398">
    <property type="component" value="Unassembled WGS sequence"/>
</dbReference>
<dbReference type="Gene3D" id="1.20.1280.50">
    <property type="match status" value="1"/>
</dbReference>
<reference evidence="2 3" key="1">
    <citation type="submission" date="2024-01" db="EMBL/GenBank/DDBJ databases">
        <title>A draft genome for the cacao thread blight pathogen Marasmiellus scandens.</title>
        <authorList>
            <person name="Baruah I.K."/>
            <person name="Leung J."/>
            <person name="Bukari Y."/>
            <person name="Amoako-Attah I."/>
            <person name="Meinhardt L.W."/>
            <person name="Bailey B.A."/>
            <person name="Cohen S.P."/>
        </authorList>
    </citation>
    <scope>NUCLEOTIDE SEQUENCE [LARGE SCALE GENOMIC DNA]</scope>
    <source>
        <strain evidence="2 3">GH-19</strain>
    </source>
</reference>
<dbReference type="SUPFAM" id="SSF81383">
    <property type="entry name" value="F-box domain"/>
    <property type="match status" value="1"/>
</dbReference>
<evidence type="ECO:0000259" key="1">
    <source>
        <dbReference type="PROSITE" id="PS50181"/>
    </source>
</evidence>
<proteinExistence type="predicted"/>
<comment type="caution">
    <text evidence="2">The sequence shown here is derived from an EMBL/GenBank/DDBJ whole genome shotgun (WGS) entry which is preliminary data.</text>
</comment>